<keyword evidence="3" id="KW-0812">Transmembrane</keyword>
<dbReference type="InterPro" id="IPR029787">
    <property type="entry name" value="Nucleotide_cyclase"/>
</dbReference>
<keyword evidence="3" id="KW-0472">Membrane</keyword>
<gene>
    <name evidence="5" type="ORF">CWI75_03250</name>
</gene>
<dbReference type="RefSeq" id="WP_101520004.1">
    <property type="nucleotide sequence ID" value="NZ_PKLZ01000001.1"/>
</dbReference>
<feature type="transmembrane region" description="Helical" evidence="3">
    <location>
        <begin position="84"/>
        <end position="117"/>
    </location>
</feature>
<feature type="transmembrane region" description="Helical" evidence="3">
    <location>
        <begin position="155"/>
        <end position="173"/>
    </location>
</feature>
<feature type="transmembrane region" description="Helical" evidence="3">
    <location>
        <begin position="34"/>
        <end position="52"/>
    </location>
</feature>
<dbReference type="CDD" id="cd01949">
    <property type="entry name" value="GGDEF"/>
    <property type="match status" value="1"/>
</dbReference>
<evidence type="ECO:0000256" key="1">
    <source>
        <dbReference type="ARBA" id="ARBA00001946"/>
    </source>
</evidence>
<dbReference type="GO" id="GO:1902201">
    <property type="term" value="P:negative regulation of bacterial-type flagellum-dependent cell motility"/>
    <property type="evidence" value="ECO:0007669"/>
    <property type="project" value="TreeGrafter"/>
</dbReference>
<protein>
    <recommendedName>
        <fullName evidence="2">diguanylate cyclase</fullName>
        <ecNumber evidence="2">2.7.7.65</ecNumber>
    </recommendedName>
</protein>
<dbReference type="Pfam" id="PF00990">
    <property type="entry name" value="GGDEF"/>
    <property type="match status" value="1"/>
</dbReference>
<dbReference type="GO" id="GO:0052621">
    <property type="term" value="F:diguanylate cyclase activity"/>
    <property type="evidence" value="ECO:0007669"/>
    <property type="project" value="UniProtKB-EC"/>
</dbReference>
<dbReference type="AlphaFoldDB" id="A0A2N5Y7K3"/>
<reference evidence="6" key="1">
    <citation type="submission" date="2017-11" db="EMBL/GenBank/DDBJ databases">
        <title>The draft genome sequence of Chromatocurvus sp. F02.</title>
        <authorList>
            <person name="Du Z.-J."/>
            <person name="Chang Y.-Q."/>
        </authorList>
    </citation>
    <scope>NUCLEOTIDE SEQUENCE [LARGE SCALE GENOMIC DNA]</scope>
    <source>
        <strain evidence="6">F02</strain>
    </source>
</reference>
<keyword evidence="6" id="KW-1185">Reference proteome</keyword>
<evidence type="ECO:0000313" key="5">
    <source>
        <dbReference type="EMBL" id="PLW84370.1"/>
    </source>
</evidence>
<dbReference type="SUPFAM" id="SSF55073">
    <property type="entry name" value="Nucleotide cyclase"/>
    <property type="match status" value="1"/>
</dbReference>
<organism evidence="5 6">
    <name type="scientific">Kineobactrum sediminis</name>
    <dbReference type="NCBI Taxonomy" id="1905677"/>
    <lineage>
        <taxon>Bacteria</taxon>
        <taxon>Pseudomonadati</taxon>
        <taxon>Pseudomonadota</taxon>
        <taxon>Gammaproteobacteria</taxon>
        <taxon>Cellvibrionales</taxon>
        <taxon>Halieaceae</taxon>
        <taxon>Kineobactrum</taxon>
    </lineage>
</organism>
<evidence type="ECO:0000313" key="6">
    <source>
        <dbReference type="Proteomes" id="UP000234845"/>
    </source>
</evidence>
<evidence type="ECO:0000259" key="4">
    <source>
        <dbReference type="PROSITE" id="PS50887"/>
    </source>
</evidence>
<feature type="domain" description="GGDEF" evidence="4">
    <location>
        <begin position="218"/>
        <end position="347"/>
    </location>
</feature>
<dbReference type="InterPro" id="IPR050469">
    <property type="entry name" value="Diguanylate_Cyclase"/>
</dbReference>
<evidence type="ECO:0000256" key="3">
    <source>
        <dbReference type="SAM" id="Phobius"/>
    </source>
</evidence>
<keyword evidence="3" id="KW-1133">Transmembrane helix</keyword>
<dbReference type="PROSITE" id="PS50887">
    <property type="entry name" value="GGDEF"/>
    <property type="match status" value="1"/>
</dbReference>
<dbReference type="PANTHER" id="PTHR45138">
    <property type="entry name" value="REGULATORY COMPONENTS OF SENSORY TRANSDUCTION SYSTEM"/>
    <property type="match status" value="1"/>
</dbReference>
<accession>A0A2N5Y7K3</accession>
<sequence>MKPGNLFLDSPPAATGAAADNQSGYGVHTLELSVMNYMGSVTAVIVAGFSIYRYQTGDVNGAVINALIVCMALIAMLLGRERRFVQYALILFGLAITAAALMSALLVSSNGLLWAYLVIWVNCLILPRILTLIFNALVILLLGLTFRLFESPLHHISWVTVAMLMAVFGLIFTNQLRQQRRLLAAQATLDPLTGVGNRRLMQQHLEATVAERRRSSDRSSTIMVIDLDLFKKINDNHGHDAGDQVLADFAARVRDVLRTEDGLYRMGGEEFVVLLRGMSASAAAEALPELHQRLSGSVEGPDGPVRFSAGAAVLNRGEDWSRWLARADDALYEAKAAGRDRLVIVPSYESVA</sequence>
<dbReference type="InterPro" id="IPR043128">
    <property type="entry name" value="Rev_trsase/Diguanyl_cyclase"/>
</dbReference>
<comment type="caution">
    <text evidence="5">The sequence shown here is derived from an EMBL/GenBank/DDBJ whole genome shotgun (WGS) entry which is preliminary data.</text>
</comment>
<comment type="cofactor">
    <cofactor evidence="1">
        <name>Mg(2+)</name>
        <dbReference type="ChEBI" id="CHEBI:18420"/>
    </cofactor>
</comment>
<dbReference type="PANTHER" id="PTHR45138:SF24">
    <property type="entry name" value="DIGUANYLATE CYCLASE DGCC-RELATED"/>
    <property type="match status" value="1"/>
</dbReference>
<dbReference type="FunFam" id="3.30.70.270:FF:000001">
    <property type="entry name" value="Diguanylate cyclase domain protein"/>
    <property type="match status" value="1"/>
</dbReference>
<dbReference type="EC" id="2.7.7.65" evidence="2"/>
<dbReference type="Gene3D" id="3.30.70.270">
    <property type="match status" value="1"/>
</dbReference>
<dbReference type="OrthoDB" id="9812260at2"/>
<evidence type="ECO:0000256" key="2">
    <source>
        <dbReference type="ARBA" id="ARBA00012528"/>
    </source>
</evidence>
<dbReference type="GO" id="GO:0043709">
    <property type="term" value="P:cell adhesion involved in single-species biofilm formation"/>
    <property type="evidence" value="ECO:0007669"/>
    <property type="project" value="TreeGrafter"/>
</dbReference>
<dbReference type="SMART" id="SM00267">
    <property type="entry name" value="GGDEF"/>
    <property type="match status" value="1"/>
</dbReference>
<dbReference type="NCBIfam" id="TIGR00254">
    <property type="entry name" value="GGDEF"/>
    <property type="match status" value="1"/>
</dbReference>
<proteinExistence type="predicted"/>
<dbReference type="EMBL" id="PKLZ01000001">
    <property type="protein sequence ID" value="PLW84370.1"/>
    <property type="molecule type" value="Genomic_DNA"/>
</dbReference>
<dbReference type="GO" id="GO:0005886">
    <property type="term" value="C:plasma membrane"/>
    <property type="evidence" value="ECO:0007669"/>
    <property type="project" value="TreeGrafter"/>
</dbReference>
<dbReference type="Proteomes" id="UP000234845">
    <property type="component" value="Unassembled WGS sequence"/>
</dbReference>
<dbReference type="InterPro" id="IPR000160">
    <property type="entry name" value="GGDEF_dom"/>
</dbReference>
<feature type="transmembrane region" description="Helical" evidence="3">
    <location>
        <begin position="59"/>
        <end position="78"/>
    </location>
</feature>
<name>A0A2N5Y7K3_9GAMM</name>
<feature type="transmembrane region" description="Helical" evidence="3">
    <location>
        <begin position="129"/>
        <end position="149"/>
    </location>
</feature>